<dbReference type="FunFam" id="3.40.50.12650:FF:000001">
    <property type="entry name" value="DNA cross-link repair 1A"/>
    <property type="match status" value="1"/>
</dbReference>
<proteinExistence type="inferred from homology"/>
<dbReference type="InterPro" id="IPR011084">
    <property type="entry name" value="DRMBL"/>
</dbReference>
<dbReference type="PANTHER" id="PTHR23240">
    <property type="entry name" value="DNA CROSS-LINK REPAIR PROTEIN PSO2/SNM1-RELATED"/>
    <property type="match status" value="1"/>
</dbReference>
<reference evidence="7" key="1">
    <citation type="journal article" date="2020" name="Microb. Genom.">
        <title>Genetic diversity of clinical and environmental Mucorales isolates obtained from an investigation of mucormycosis cases among solid organ transplant recipients.</title>
        <authorList>
            <person name="Nguyen M.H."/>
            <person name="Kaul D."/>
            <person name="Muto C."/>
            <person name="Cheng S.J."/>
            <person name="Richter R.A."/>
            <person name="Bruno V.M."/>
            <person name="Liu G."/>
            <person name="Beyhan S."/>
            <person name="Sundermann A.J."/>
            <person name="Mounaud S."/>
            <person name="Pasculle A.W."/>
            <person name="Nierman W.C."/>
            <person name="Driscoll E."/>
            <person name="Cumbie R."/>
            <person name="Clancy C.J."/>
            <person name="Dupont C.L."/>
        </authorList>
    </citation>
    <scope>NUCLEOTIDE SEQUENCE</scope>
    <source>
        <strain evidence="7">GL16</strain>
    </source>
</reference>
<dbReference type="Gene3D" id="3.60.15.10">
    <property type="entry name" value="Ribonuclease Z/Hydroxyacylglutathione hydrolase-like"/>
    <property type="match status" value="1"/>
</dbReference>
<dbReference type="PANTHER" id="PTHR23240:SF6">
    <property type="entry name" value="DNA CROSS-LINK REPAIR 1A PROTEIN"/>
    <property type="match status" value="1"/>
</dbReference>
<dbReference type="AlphaFoldDB" id="A0A9P6XXQ5"/>
<name>A0A9P6XXQ5_RHIOR</name>
<dbReference type="Proteomes" id="UP000717996">
    <property type="component" value="Unassembled WGS sequence"/>
</dbReference>
<comment type="caution">
    <text evidence="7">The sequence shown here is derived from an EMBL/GenBank/DDBJ whole genome shotgun (WGS) entry which is preliminary data.</text>
</comment>
<gene>
    <name evidence="7" type="ORF">G6F51_011948</name>
</gene>
<dbReference type="GO" id="GO:0006303">
    <property type="term" value="P:double-strand break repair via nonhomologous end joining"/>
    <property type="evidence" value="ECO:0007669"/>
    <property type="project" value="TreeGrafter"/>
</dbReference>
<evidence type="ECO:0000256" key="1">
    <source>
        <dbReference type="ARBA" id="ARBA00004123"/>
    </source>
</evidence>
<dbReference type="OrthoDB" id="262529at2759"/>
<keyword evidence="3" id="KW-0227">DNA damage</keyword>
<protein>
    <recommendedName>
        <fullName evidence="6">DNA repair metallo-beta-lactamase domain-containing protein</fullName>
    </recommendedName>
</protein>
<dbReference type="GO" id="GO:0005634">
    <property type="term" value="C:nucleus"/>
    <property type="evidence" value="ECO:0007669"/>
    <property type="project" value="UniProtKB-SubCell"/>
</dbReference>
<dbReference type="GO" id="GO:0036297">
    <property type="term" value="P:interstrand cross-link repair"/>
    <property type="evidence" value="ECO:0007669"/>
    <property type="project" value="TreeGrafter"/>
</dbReference>
<organism evidence="7 8">
    <name type="scientific">Rhizopus oryzae</name>
    <name type="common">Mucormycosis agent</name>
    <name type="synonym">Rhizopus arrhizus var. delemar</name>
    <dbReference type="NCBI Taxonomy" id="64495"/>
    <lineage>
        <taxon>Eukaryota</taxon>
        <taxon>Fungi</taxon>
        <taxon>Fungi incertae sedis</taxon>
        <taxon>Mucoromycota</taxon>
        <taxon>Mucoromycotina</taxon>
        <taxon>Mucoromycetes</taxon>
        <taxon>Mucorales</taxon>
        <taxon>Mucorineae</taxon>
        <taxon>Rhizopodaceae</taxon>
        <taxon>Rhizopus</taxon>
    </lineage>
</organism>
<dbReference type="GO" id="GO:0003684">
    <property type="term" value="F:damaged DNA binding"/>
    <property type="evidence" value="ECO:0007669"/>
    <property type="project" value="TreeGrafter"/>
</dbReference>
<feature type="domain" description="DNA repair metallo-beta-lactamase" evidence="6">
    <location>
        <begin position="406"/>
        <end position="526"/>
    </location>
</feature>
<evidence type="ECO:0000256" key="2">
    <source>
        <dbReference type="ARBA" id="ARBA00010304"/>
    </source>
</evidence>
<dbReference type="SUPFAM" id="SSF56281">
    <property type="entry name" value="Metallo-hydrolase/oxidoreductase"/>
    <property type="match status" value="1"/>
</dbReference>
<dbReference type="Pfam" id="PF07522">
    <property type="entry name" value="DRMBL"/>
    <property type="match status" value="1"/>
</dbReference>
<dbReference type="InterPro" id="IPR036866">
    <property type="entry name" value="RibonucZ/Hydroxyglut_hydro"/>
</dbReference>
<comment type="subcellular location">
    <subcellularLocation>
        <location evidence="1">Nucleus</location>
    </subcellularLocation>
</comment>
<dbReference type="EMBL" id="JAANIT010003138">
    <property type="protein sequence ID" value="KAG1534702.1"/>
    <property type="molecule type" value="Genomic_DNA"/>
</dbReference>
<evidence type="ECO:0000259" key="6">
    <source>
        <dbReference type="Pfam" id="PF07522"/>
    </source>
</evidence>
<evidence type="ECO:0000256" key="5">
    <source>
        <dbReference type="ARBA" id="ARBA00023242"/>
    </source>
</evidence>
<sequence>MKTVDFSDSNKSKRKCIDDDLQGFLKKQQKTADGFASTKGCAVTTINETRIANKTEYYNKETKTIVTNEIKRNCPICNEVFLNAEQSHFEHHVHQCLDRSEEEKSQKSQTTNLWSKLFGTTRLKVRGIWSAKDDSAPGLNKSESAWFGRMENKRIVPYYKYLAGTNLVVDAFSFGRIPECEGYFLSHFHGDHYTNLNAGWTHGPIYCSEITSRLVQKKLRVPSNFIRPLPLNRSCLIPGTDNVSVTLIDANHCPGAVMFLCVVPQTDSPPLRYLHTGDFRACKEMCLHPLLKQPENPPIDILYLDTTYLDHKYSFPSQTTCIQLACDVVERHINHNGDNQLSNMDHLLTQKKELKNKKIIQKTVVVVGTYSLGKERIFIRIAKKLKSKIFVTDRKMEILSCFGDDELMKMLTDEPKEAQVHVIPLGHILPENLEAYIRSLQPHFTQMVAFKPTGWTFRTSSLEQDRSLDAIISAGAADMTVLKSSYESLTLKIYEIPYSEHSSFRELALFIASLDIRRIVPTVNVHNEKSRAKMGSLFDRWQKEKKKMAVVDYPSLDHW</sequence>
<dbReference type="Gene3D" id="3.40.50.12650">
    <property type="match status" value="1"/>
</dbReference>
<keyword evidence="5" id="KW-0539">Nucleus</keyword>
<dbReference type="GO" id="GO:0035312">
    <property type="term" value="F:5'-3' DNA exonuclease activity"/>
    <property type="evidence" value="ECO:0007669"/>
    <property type="project" value="TreeGrafter"/>
</dbReference>
<evidence type="ECO:0000313" key="7">
    <source>
        <dbReference type="EMBL" id="KAG1534702.1"/>
    </source>
</evidence>
<keyword evidence="4" id="KW-0234">DNA repair</keyword>
<accession>A0A9P6XXQ5</accession>
<comment type="similarity">
    <text evidence="2">Belongs to the DNA repair metallo-beta-lactamase (DRMBL) family.</text>
</comment>
<dbReference type="CDD" id="cd16273">
    <property type="entry name" value="SNM1A-1C-like_MBL-fold"/>
    <property type="match status" value="1"/>
</dbReference>
<evidence type="ECO:0000313" key="8">
    <source>
        <dbReference type="Proteomes" id="UP000717996"/>
    </source>
</evidence>
<evidence type="ECO:0000256" key="4">
    <source>
        <dbReference type="ARBA" id="ARBA00023204"/>
    </source>
</evidence>
<evidence type="ECO:0000256" key="3">
    <source>
        <dbReference type="ARBA" id="ARBA00022763"/>
    </source>
</evidence>